<evidence type="ECO:0000259" key="2">
    <source>
        <dbReference type="Pfam" id="PF20041"/>
    </source>
</evidence>
<feature type="chain" id="PRO_5045915238" evidence="1">
    <location>
        <begin position="23"/>
        <end position="1228"/>
    </location>
</feature>
<dbReference type="Gene3D" id="2.180.10.10">
    <property type="entry name" value="RHS repeat-associated core"/>
    <property type="match status" value="1"/>
</dbReference>
<reference evidence="3" key="1">
    <citation type="submission" date="2021-11" db="EMBL/GenBank/DDBJ databases">
        <title>Description of novel Flavobacterium species.</title>
        <authorList>
            <person name="Saticioglu I.B."/>
            <person name="Ay H."/>
            <person name="Altun S."/>
            <person name="Duman M."/>
        </authorList>
    </citation>
    <scope>NUCLEOTIDE SEQUENCE</scope>
    <source>
        <strain evidence="3">F-65</strain>
    </source>
</reference>
<proteinExistence type="predicted"/>
<protein>
    <submittedName>
        <fullName evidence="3">DUF6443 domain-containing protein</fullName>
    </submittedName>
</protein>
<dbReference type="EMBL" id="JAJJMO010000001">
    <property type="protein sequence ID" value="MCC9070905.1"/>
    <property type="molecule type" value="Genomic_DNA"/>
</dbReference>
<dbReference type="NCBIfam" id="NF045639">
    <property type="entry name" value="GCX_COOH"/>
    <property type="match status" value="1"/>
</dbReference>
<dbReference type="RefSeq" id="WP_229987568.1">
    <property type="nucleotide sequence ID" value="NZ_JAJJMO010000001.1"/>
</dbReference>
<evidence type="ECO:0000313" key="4">
    <source>
        <dbReference type="Proteomes" id="UP001430919"/>
    </source>
</evidence>
<sequence length="1228" mass="134249">MKKITALLLVLFPIIMIGQTQSENYIKSVTYKVATQTAIAAPTINQANQNITYFDGLGRPIQQINYQASATGKDIVIPTEYDGFGRQLKEYLPFASGQNNSNYIAPSTLIPDLVQQYKTKYGAVNANPYSEKQVEASPLNRVLQQAAPGNDWALANNHTVKMDYQANSDTDQVLLFIANTTWKESLGLYDISLSKANGTGFYPANELYKTITYDENTTASLVEANGSTVEFKNKEGQVVLKRTYDAGSKHDTYYVYDQYGNLTYVIPPKASDLINVSNSPYDTSSKATVASGTSLDLTATNSITLLPGFNAVKGSTFSARIESGSLAILNDLCYQYKYDYRNRLVEKKLPSKQWEFIVYDKLDRPVATGPSNSPFTDLSTTGWLITKYDAFSRPVYTGWMTQTAATDTGRKALQDAQNNATVLFETKQATGTIDGIAAYYSNIVAPTSFKLLTVNYYDDYTFPSTPAITIPTSVEGQNTLAASQLKTVSTASWTRVATLSTATFGETTAIFYDAKARPIRNYTQNYLGGYAYTDSNLDPFSGQLQYTITRHKRVNGNPELKTKEAFTYSAQDRLLTHTHQINDGAIELIAANTYDELGQLEFKKVGNTTTAPTQKIDFTYNIRGWLTGINNISSLTQAGDPKDLFAFKLDYNTVPTGVPGVLPLYNGNISETSWKSNSDSGATTRGYGYKYDNLNRLKTAVFQKNNAVTNTYNESLSYDKNGNIMGLSRNGSSDTTPTLIDDLVYSYGNANKTNQLIKVADSSNKTVGFVDGSNTGDDYSYDANGNMISDANKNITAITYNHLNLPTLVTFGSTGNIAYTYNATGQKVLKIVTSGTNKTSTDYVNGYQYENNILQFFPQSEGYVNNNSGTFEYIYQYKDHLGNVRLSYDKNLSIVDENNYYPFGLKQIGYNNNISSLGNAVAKKYKFQGQERQDELGLNWDSFKYRNYDMAIGRFMNVDPLTEKYMDWSPYVFSGNRVIDSRELEGLEPVEAGKIKNSNMLVITANGRAGGMYGDKIKGNNTLVSNLPDGYNKGDDGLSLLGQRGFGVGNATIINYAGSDSGITAGHIAETIGNYRQNNPDGMVALIGHSLGGKDVLDAANIVNNSDGIKNKSIDLVITMEAASVDGKGSAYSTSLGSNVANVINFNSSDSSMIGVGGRTSTGLSTNISLGAGTKHTNLDNTLTPYLAPILNHMSKGVNPVNLVNNINFEKAKVLNNGDLKPASGGSY</sequence>
<dbReference type="Proteomes" id="UP001430919">
    <property type="component" value="Unassembled WGS sequence"/>
</dbReference>
<dbReference type="InterPro" id="IPR055015">
    <property type="entry name" value="GCX_COOH"/>
</dbReference>
<feature type="domain" description="DUF6443" evidence="2">
    <location>
        <begin position="28"/>
        <end position="165"/>
    </location>
</feature>
<dbReference type="NCBIfam" id="TIGR03696">
    <property type="entry name" value="Rhs_assc_core"/>
    <property type="match status" value="1"/>
</dbReference>
<dbReference type="InterPro" id="IPR045619">
    <property type="entry name" value="DUF6443"/>
</dbReference>
<dbReference type="InterPro" id="IPR022385">
    <property type="entry name" value="Rhs_assc_core"/>
</dbReference>
<evidence type="ECO:0000313" key="3">
    <source>
        <dbReference type="EMBL" id="MCC9070905.1"/>
    </source>
</evidence>
<gene>
    <name evidence="3" type="ORF">LNQ49_04745</name>
</gene>
<keyword evidence="1" id="KW-0732">Signal</keyword>
<accession>A0ABS8MSM5</accession>
<evidence type="ECO:0000256" key="1">
    <source>
        <dbReference type="SAM" id="SignalP"/>
    </source>
</evidence>
<feature type="signal peptide" evidence="1">
    <location>
        <begin position="1"/>
        <end position="22"/>
    </location>
</feature>
<organism evidence="3 4">
    <name type="scientific">Flavobacterium pisciphilum</name>
    <dbReference type="NCBI Taxonomy" id="2893755"/>
    <lineage>
        <taxon>Bacteria</taxon>
        <taxon>Pseudomonadati</taxon>
        <taxon>Bacteroidota</taxon>
        <taxon>Flavobacteriia</taxon>
        <taxon>Flavobacteriales</taxon>
        <taxon>Flavobacteriaceae</taxon>
        <taxon>Flavobacterium</taxon>
    </lineage>
</organism>
<keyword evidence="4" id="KW-1185">Reference proteome</keyword>
<name>A0ABS8MSM5_9FLAO</name>
<dbReference type="Pfam" id="PF20041">
    <property type="entry name" value="DUF6443"/>
    <property type="match status" value="1"/>
</dbReference>
<comment type="caution">
    <text evidence="3">The sequence shown here is derived from an EMBL/GenBank/DDBJ whole genome shotgun (WGS) entry which is preliminary data.</text>
</comment>